<evidence type="ECO:0000256" key="13">
    <source>
        <dbReference type="SAM" id="SignalP"/>
    </source>
</evidence>
<evidence type="ECO:0000313" key="17">
    <source>
        <dbReference type="Proteomes" id="UP000003860"/>
    </source>
</evidence>
<dbReference type="GO" id="GO:0031176">
    <property type="term" value="F:endo-1,4-beta-xylanase activity"/>
    <property type="evidence" value="ECO:0007669"/>
    <property type="project" value="UniProtKB-UniRule"/>
</dbReference>
<evidence type="ECO:0000256" key="1">
    <source>
        <dbReference type="ARBA" id="ARBA00000681"/>
    </source>
</evidence>
<dbReference type="RefSeq" id="WP_004622366.1">
    <property type="nucleotide sequence ID" value="NZ_ACXX02000019.1"/>
</dbReference>
<dbReference type="Gene3D" id="1.10.1330.10">
    <property type="entry name" value="Dockerin domain"/>
    <property type="match status" value="1"/>
</dbReference>
<dbReference type="Gene3D" id="2.60.120.180">
    <property type="match status" value="1"/>
</dbReference>
<feature type="domain" description="Dockerin" evidence="15">
    <location>
        <begin position="234"/>
        <end position="300"/>
    </location>
</feature>
<comment type="pathway">
    <text evidence="3 11 12">Glycan degradation; xylan degradation.</text>
</comment>
<organism evidence="16 17">
    <name type="scientific">Ruminiclostridium papyrosolvens DSM 2782</name>
    <dbReference type="NCBI Taxonomy" id="588581"/>
    <lineage>
        <taxon>Bacteria</taxon>
        <taxon>Bacillati</taxon>
        <taxon>Bacillota</taxon>
        <taxon>Clostridia</taxon>
        <taxon>Eubacteriales</taxon>
        <taxon>Oscillospiraceae</taxon>
        <taxon>Ruminiclostridium</taxon>
    </lineage>
</organism>
<dbReference type="InterPro" id="IPR002105">
    <property type="entry name" value="Dockerin_1_rpt"/>
</dbReference>
<evidence type="ECO:0000256" key="5">
    <source>
        <dbReference type="ARBA" id="ARBA00022729"/>
    </source>
</evidence>
<name>F1TIC1_9FIRM</name>
<dbReference type="InterPro" id="IPR018208">
    <property type="entry name" value="GH11_AS_1"/>
</dbReference>
<dbReference type="PROSITE" id="PS00776">
    <property type="entry name" value="GH11_1"/>
    <property type="match status" value="1"/>
</dbReference>
<evidence type="ECO:0000313" key="16">
    <source>
        <dbReference type="EMBL" id="EGD45899.1"/>
    </source>
</evidence>
<dbReference type="InterPro" id="IPR033123">
    <property type="entry name" value="GH11_dom"/>
</dbReference>
<dbReference type="InterPro" id="IPR018247">
    <property type="entry name" value="EF_Hand_1_Ca_BS"/>
</dbReference>
<evidence type="ECO:0000256" key="6">
    <source>
        <dbReference type="ARBA" id="ARBA00022801"/>
    </source>
</evidence>
<keyword evidence="9 11" id="KW-0326">Glycosidase</keyword>
<keyword evidence="17" id="KW-1185">Reference proteome</keyword>
<proteinExistence type="inferred from homology"/>
<keyword evidence="10 11" id="KW-0624">Polysaccharide degradation</keyword>
<dbReference type="Proteomes" id="UP000003860">
    <property type="component" value="Unassembled WGS sequence"/>
</dbReference>
<dbReference type="SUPFAM" id="SSF63446">
    <property type="entry name" value="Type I dockerin domain"/>
    <property type="match status" value="1"/>
</dbReference>
<keyword evidence="6 11" id="KW-0378">Hydrolase</keyword>
<evidence type="ECO:0000256" key="11">
    <source>
        <dbReference type="PROSITE-ProRule" id="PRU01097"/>
    </source>
</evidence>
<dbReference type="eggNOG" id="COG0726">
    <property type="taxonomic scope" value="Bacteria"/>
</dbReference>
<dbReference type="eggNOG" id="COG4193">
    <property type="taxonomic scope" value="Bacteria"/>
</dbReference>
<evidence type="ECO:0000259" key="15">
    <source>
        <dbReference type="PROSITE" id="PS51766"/>
    </source>
</evidence>
<dbReference type="InterPro" id="IPR033119">
    <property type="entry name" value="GH11_AS_2"/>
</dbReference>
<comment type="caution">
    <text evidence="16">The sequence shown here is derived from an EMBL/GenBank/DDBJ whole genome shotgun (WGS) entry which is preliminary data.</text>
</comment>
<dbReference type="PROSITE" id="PS00018">
    <property type="entry name" value="EF_HAND_1"/>
    <property type="match status" value="1"/>
</dbReference>
<dbReference type="STRING" id="588581.Cpap_0269"/>
<dbReference type="EC" id="3.2.1.8" evidence="11 12"/>
<dbReference type="PANTHER" id="PTHR46828:SF2">
    <property type="entry name" value="ENDO-1,4-BETA-XYLANASE A-RELATED"/>
    <property type="match status" value="1"/>
</dbReference>
<evidence type="ECO:0000256" key="3">
    <source>
        <dbReference type="ARBA" id="ARBA00004851"/>
    </source>
</evidence>
<dbReference type="InterPro" id="IPR016134">
    <property type="entry name" value="Dockerin_dom"/>
</dbReference>
<feature type="signal peptide" evidence="13">
    <location>
        <begin position="1"/>
        <end position="26"/>
    </location>
</feature>
<evidence type="ECO:0000256" key="7">
    <source>
        <dbReference type="ARBA" id="ARBA00023001"/>
    </source>
</evidence>
<dbReference type="InterPro" id="IPR013320">
    <property type="entry name" value="ConA-like_dom_sf"/>
</dbReference>
<dbReference type="UniPathway" id="UPA00114"/>
<reference evidence="16" key="2">
    <citation type="submission" date="2011-01" db="EMBL/GenBank/DDBJ databases">
        <title>The Non-contiguous Finished genome of Clostridium papyrosolvens.</title>
        <authorList>
            <person name="Lucas S."/>
            <person name="Copeland A."/>
            <person name="Lapidus A."/>
            <person name="Cheng J.-F."/>
            <person name="Goodwin L."/>
            <person name="Pitluck S."/>
            <person name="Misra M."/>
            <person name="Chertkov O."/>
            <person name="Detter J.C."/>
            <person name="Han C."/>
            <person name="Tapia R."/>
            <person name="Land M."/>
            <person name="Hauser L."/>
            <person name="Kyrpides N."/>
            <person name="Ivanova N."/>
            <person name="Pagani I."/>
            <person name="Mouttaki H."/>
            <person name="He Z."/>
            <person name="Zhou J."/>
            <person name="Hemme C.L."/>
            <person name="Woyke T."/>
        </authorList>
    </citation>
    <scope>NUCLEOTIDE SEQUENCE [LARGE SCALE GENOMIC DNA]</scope>
    <source>
        <strain evidence="16">DSM 2782</strain>
    </source>
</reference>
<dbReference type="GO" id="GO:0030245">
    <property type="term" value="P:cellulose catabolic process"/>
    <property type="evidence" value="ECO:0007669"/>
    <property type="project" value="UniProtKB-KW"/>
</dbReference>
<dbReference type="GO" id="GO:0045493">
    <property type="term" value="P:xylan catabolic process"/>
    <property type="evidence" value="ECO:0007669"/>
    <property type="project" value="UniProtKB-UniRule"/>
</dbReference>
<dbReference type="CDD" id="cd14256">
    <property type="entry name" value="Dockerin_I"/>
    <property type="match status" value="1"/>
</dbReference>
<dbReference type="PROSITE" id="PS00777">
    <property type="entry name" value="GH11_2"/>
    <property type="match status" value="1"/>
</dbReference>
<dbReference type="PROSITE" id="PS51766">
    <property type="entry name" value="DOCKERIN"/>
    <property type="match status" value="1"/>
</dbReference>
<feature type="active site" description="Proton donor" evidence="11">
    <location>
        <position position="212"/>
    </location>
</feature>
<accession>F1TIC1</accession>
<evidence type="ECO:0000256" key="8">
    <source>
        <dbReference type="ARBA" id="ARBA00023277"/>
    </source>
</evidence>
<dbReference type="OrthoDB" id="9806342at2"/>
<comment type="catalytic activity">
    <reaction evidence="2">
        <text>Endohydrolysis of (1-&gt;4)-beta-D-glucosidic linkages in cellulose, lichenin and cereal beta-D-glucans.</text>
        <dbReference type="EC" id="3.2.1.4"/>
    </reaction>
</comment>
<keyword evidence="4 11" id="KW-0858">Xylan degradation</keyword>
<dbReference type="SUPFAM" id="SSF49899">
    <property type="entry name" value="Concanavalin A-like lectins/glucanases"/>
    <property type="match status" value="1"/>
</dbReference>
<dbReference type="PANTHER" id="PTHR46828">
    <property type="entry name" value="ENDO-1,4-BETA-XYLANASE A-RELATED"/>
    <property type="match status" value="1"/>
</dbReference>
<keyword evidence="8 11" id="KW-0119">Carbohydrate metabolism</keyword>
<feature type="chain" id="PRO_5003276436" description="Endo-1,4-beta-xylanase" evidence="13">
    <location>
        <begin position="27"/>
        <end position="300"/>
    </location>
</feature>
<dbReference type="InterPro" id="IPR036439">
    <property type="entry name" value="Dockerin_dom_sf"/>
</dbReference>
<protein>
    <recommendedName>
        <fullName evidence="11 12">Endo-1,4-beta-xylanase</fullName>
        <ecNumber evidence="11 12">3.2.1.8</ecNumber>
    </recommendedName>
</protein>
<feature type="domain" description="GH11" evidence="14">
    <location>
        <begin position="31"/>
        <end position="225"/>
    </location>
</feature>
<sequence length="300" mass="32696">MRKKLMKALTLGLSIVCCTFALNVQAVTPLTITDTKTGTFDGYDYELWKDSGTTSMTLNGGGKFSCQWSNINNALFRTGKKYDETKTHQQLGTITLDYAANYQPSGNSYLAVYGWTVDPLVEYYIIDSWGNWRPPGATSKGQITVDGATYDVYETTRVNQPSIKGNTTFQQYWSVRTSKRTSGTISVSEHFKAWEKMGMKMGKMYEISLVVEGYQSSGRADITAMSLNVGGGNQPVVKGDLNGDGSVNSLDFAALKSHLIGATKLSGAALSNADVNGDSQVDSLDLATMKKYLLGIITTF</sequence>
<dbReference type="PROSITE" id="PS00448">
    <property type="entry name" value="CLOS_CELLULOSOME_RPT"/>
    <property type="match status" value="1"/>
</dbReference>
<comment type="catalytic activity">
    <reaction evidence="1 11 12">
        <text>Endohydrolysis of (1-&gt;4)-beta-D-xylosidic linkages in xylans.</text>
        <dbReference type="EC" id="3.2.1.8"/>
    </reaction>
</comment>
<evidence type="ECO:0000256" key="9">
    <source>
        <dbReference type="ARBA" id="ARBA00023295"/>
    </source>
</evidence>
<feature type="active site" description="Nucleophile" evidence="11">
    <location>
        <position position="122"/>
    </location>
</feature>
<evidence type="ECO:0000256" key="2">
    <source>
        <dbReference type="ARBA" id="ARBA00000966"/>
    </source>
</evidence>
<keyword evidence="7" id="KW-0136">Cellulose degradation</keyword>
<dbReference type="GO" id="GO:0008810">
    <property type="term" value="F:cellulase activity"/>
    <property type="evidence" value="ECO:0007669"/>
    <property type="project" value="UniProtKB-EC"/>
</dbReference>
<dbReference type="AlphaFoldDB" id="F1TIC1"/>
<dbReference type="Pfam" id="PF00457">
    <property type="entry name" value="Glyco_hydro_11"/>
    <property type="match status" value="1"/>
</dbReference>
<evidence type="ECO:0000256" key="10">
    <source>
        <dbReference type="ARBA" id="ARBA00023326"/>
    </source>
</evidence>
<dbReference type="PROSITE" id="PS51761">
    <property type="entry name" value="GH11_3"/>
    <property type="match status" value="1"/>
</dbReference>
<evidence type="ECO:0000256" key="12">
    <source>
        <dbReference type="RuleBase" id="RU362015"/>
    </source>
</evidence>
<keyword evidence="5 13" id="KW-0732">Signal</keyword>
<evidence type="ECO:0000259" key="14">
    <source>
        <dbReference type="PROSITE" id="PS51761"/>
    </source>
</evidence>
<comment type="similarity">
    <text evidence="11 12">Belongs to the glycosyl hydrolase 11 (cellulase G) family.</text>
</comment>
<dbReference type="PRINTS" id="PR00911">
    <property type="entry name" value="GLHYDRLASE11"/>
</dbReference>
<dbReference type="InterPro" id="IPR001137">
    <property type="entry name" value="Glyco_hydro_11"/>
</dbReference>
<reference evidence="16" key="1">
    <citation type="submission" date="2009-07" db="EMBL/GenBank/DDBJ databases">
        <authorList>
            <consortium name="US DOE Joint Genome Institute (JGI-PGF)"/>
            <person name="Lucas S."/>
            <person name="Copeland A."/>
            <person name="Lapidus A."/>
            <person name="Glavina del Rio T."/>
            <person name="Tice H."/>
            <person name="Bruce D."/>
            <person name="Goodwin L."/>
            <person name="Pitluck S."/>
            <person name="Larimer F."/>
            <person name="Land M.L."/>
            <person name="Mouttaki H."/>
            <person name="He Z."/>
            <person name="Zhou J."/>
            <person name="Hemme C.L."/>
        </authorList>
    </citation>
    <scope>NUCLEOTIDE SEQUENCE [LARGE SCALE GENOMIC DNA]</scope>
    <source>
        <strain evidence="16">DSM 2782</strain>
    </source>
</reference>
<dbReference type="InterPro" id="IPR013319">
    <property type="entry name" value="GH11/12"/>
</dbReference>
<dbReference type="Pfam" id="PF00404">
    <property type="entry name" value="Dockerin_1"/>
    <property type="match status" value="1"/>
</dbReference>
<gene>
    <name evidence="16" type="ORF">Cpap_0269</name>
</gene>
<evidence type="ECO:0000256" key="4">
    <source>
        <dbReference type="ARBA" id="ARBA00022651"/>
    </source>
</evidence>
<dbReference type="EMBL" id="ACXX02000019">
    <property type="protein sequence ID" value="EGD45899.1"/>
    <property type="molecule type" value="Genomic_DNA"/>
</dbReference>